<dbReference type="Proteomes" id="UP000557872">
    <property type="component" value="Unassembled WGS sequence"/>
</dbReference>
<dbReference type="Pfam" id="PF07589">
    <property type="entry name" value="PEP-CTERM"/>
    <property type="match status" value="1"/>
</dbReference>
<evidence type="ECO:0000259" key="2">
    <source>
        <dbReference type="Pfam" id="PF07589"/>
    </source>
</evidence>
<protein>
    <submittedName>
        <fullName evidence="3">PEP-CTERM sorting domain-containing protein</fullName>
    </submittedName>
</protein>
<reference evidence="3 4" key="1">
    <citation type="submission" date="2020-07" db="EMBL/GenBank/DDBJ databases">
        <title>Roseicoccus Jingziensis gen. nov., sp. nov., isolated from coastal seawater.</title>
        <authorList>
            <person name="Feng X."/>
        </authorList>
    </citation>
    <scope>NUCLEOTIDE SEQUENCE [LARGE SCALE GENOMIC DNA]</scope>
    <source>
        <strain evidence="3 4">N1E253</strain>
    </source>
</reference>
<dbReference type="RefSeq" id="WP_178932104.1">
    <property type="nucleotide sequence ID" value="NZ_JACBAZ010000002.1"/>
</dbReference>
<proteinExistence type="predicted"/>
<sequence>MKKTITSSLLAAALSATTGHAAITYVDATTANTTFGDGSAFAPIGGADTDGHWGSRTVFGNGGEIYTSRADEDSPELRTTISGLTAGTYNAYAFYWVAGWVDGNDPTGNNQWDFAAGLASGNTSEYLWNEGTQTQASDFAGTVMVEEGNRRLFMIDLGNVAVDGSGELAIYIDDNPGNDDRTWYDGVGYQTVPEPSSAALIGLGGLSLILRRRK</sequence>
<dbReference type="AlphaFoldDB" id="A0A851GDV0"/>
<organism evidence="3 4">
    <name type="scientific">Oceaniferula marina</name>
    <dbReference type="NCBI Taxonomy" id="2748318"/>
    <lineage>
        <taxon>Bacteria</taxon>
        <taxon>Pseudomonadati</taxon>
        <taxon>Verrucomicrobiota</taxon>
        <taxon>Verrucomicrobiia</taxon>
        <taxon>Verrucomicrobiales</taxon>
        <taxon>Verrucomicrobiaceae</taxon>
        <taxon>Oceaniferula</taxon>
    </lineage>
</organism>
<evidence type="ECO:0000256" key="1">
    <source>
        <dbReference type="SAM" id="SignalP"/>
    </source>
</evidence>
<dbReference type="EMBL" id="JACBAZ010000002">
    <property type="protein sequence ID" value="NWK55596.1"/>
    <property type="molecule type" value="Genomic_DNA"/>
</dbReference>
<comment type="caution">
    <text evidence="3">The sequence shown here is derived from an EMBL/GenBank/DDBJ whole genome shotgun (WGS) entry which is preliminary data.</text>
</comment>
<dbReference type="InterPro" id="IPR013424">
    <property type="entry name" value="Ice-binding_C"/>
</dbReference>
<dbReference type="NCBIfam" id="TIGR02595">
    <property type="entry name" value="PEP_CTERM"/>
    <property type="match status" value="1"/>
</dbReference>
<feature type="chain" id="PRO_5032462523" evidence="1">
    <location>
        <begin position="22"/>
        <end position="214"/>
    </location>
</feature>
<gene>
    <name evidence="3" type="ORF">HW115_08230</name>
</gene>
<evidence type="ECO:0000313" key="4">
    <source>
        <dbReference type="Proteomes" id="UP000557872"/>
    </source>
</evidence>
<keyword evidence="1" id="KW-0732">Signal</keyword>
<feature type="signal peptide" evidence="1">
    <location>
        <begin position="1"/>
        <end position="21"/>
    </location>
</feature>
<evidence type="ECO:0000313" key="3">
    <source>
        <dbReference type="EMBL" id="NWK55596.1"/>
    </source>
</evidence>
<accession>A0A851GDV0</accession>
<feature type="domain" description="Ice-binding protein C-terminal" evidence="2">
    <location>
        <begin position="191"/>
        <end position="213"/>
    </location>
</feature>
<keyword evidence="4" id="KW-1185">Reference proteome</keyword>
<name>A0A851GDV0_9BACT</name>